<dbReference type="AlphaFoldDB" id="S3K361"/>
<keyword evidence="2" id="KW-1185">Reference proteome</keyword>
<gene>
    <name evidence="1" type="ORF">HMPREF9194_01732</name>
</gene>
<proteinExistence type="predicted"/>
<dbReference type="STRING" id="1125699.HMPREF9194_01732"/>
<dbReference type="Proteomes" id="UP000014541">
    <property type="component" value="Unassembled WGS sequence"/>
</dbReference>
<accession>S3K361</accession>
<organism evidence="1 2">
    <name type="scientific">Treponema maltophilum ATCC 51939</name>
    <dbReference type="NCBI Taxonomy" id="1125699"/>
    <lineage>
        <taxon>Bacteria</taxon>
        <taxon>Pseudomonadati</taxon>
        <taxon>Spirochaetota</taxon>
        <taxon>Spirochaetia</taxon>
        <taxon>Spirochaetales</taxon>
        <taxon>Treponemataceae</taxon>
        <taxon>Treponema</taxon>
    </lineage>
</organism>
<evidence type="ECO:0000313" key="2">
    <source>
        <dbReference type="Proteomes" id="UP000014541"/>
    </source>
</evidence>
<comment type="caution">
    <text evidence="1">The sequence shown here is derived from an EMBL/GenBank/DDBJ whole genome shotgun (WGS) entry which is preliminary data.</text>
</comment>
<dbReference type="EMBL" id="ATFF01000006">
    <property type="protein sequence ID" value="EPF31386.1"/>
    <property type="molecule type" value="Genomic_DNA"/>
</dbReference>
<name>S3K361_TREMA</name>
<dbReference type="HOGENOM" id="CLU_3259310_0_0_12"/>
<dbReference type="PATRIC" id="fig|1125699.3.peg.1748"/>
<reference evidence="1 2" key="1">
    <citation type="submission" date="2013-04" db="EMBL/GenBank/DDBJ databases">
        <title>The Genome Sequence of Treponema maltophilum ATCC 51939.</title>
        <authorList>
            <consortium name="The Broad Institute Genomics Platform"/>
            <person name="Earl A."/>
            <person name="Ward D."/>
            <person name="Feldgarden M."/>
            <person name="Gevers D."/>
            <person name="Leonetti C."/>
            <person name="Blanton J.M."/>
            <person name="Dewhirst F.E."/>
            <person name="Izard J."/>
            <person name="Walker B."/>
            <person name="Young S."/>
            <person name="Zeng Q."/>
            <person name="Gargeya S."/>
            <person name="Fitzgerald M."/>
            <person name="Haas B."/>
            <person name="Abouelleil A."/>
            <person name="Allen A.W."/>
            <person name="Alvarado L."/>
            <person name="Arachchi H.M."/>
            <person name="Berlin A.M."/>
            <person name="Chapman S.B."/>
            <person name="Gainer-Dewar J."/>
            <person name="Goldberg J."/>
            <person name="Griggs A."/>
            <person name="Gujja S."/>
            <person name="Hansen M."/>
            <person name="Howarth C."/>
            <person name="Imamovic A."/>
            <person name="Ireland A."/>
            <person name="Larimer J."/>
            <person name="McCowan C."/>
            <person name="Murphy C."/>
            <person name="Pearson M."/>
            <person name="Poon T.W."/>
            <person name="Priest M."/>
            <person name="Roberts A."/>
            <person name="Saif S."/>
            <person name="Shea T."/>
            <person name="Sisk P."/>
            <person name="Sykes S."/>
            <person name="Wortman J."/>
            <person name="Nusbaum C."/>
            <person name="Birren B."/>
        </authorList>
    </citation>
    <scope>NUCLEOTIDE SEQUENCE [LARGE SCALE GENOMIC DNA]</scope>
    <source>
        <strain evidence="1 2">ATCC 51939</strain>
    </source>
</reference>
<protein>
    <submittedName>
        <fullName evidence="1">Uncharacterized protein</fullName>
    </submittedName>
</protein>
<sequence length="42" mass="5041">MYDVLQISDRLLYYFEQKHAVPCDFCKRIFLTDSNFSAIMSM</sequence>
<evidence type="ECO:0000313" key="1">
    <source>
        <dbReference type="EMBL" id="EPF31386.1"/>
    </source>
</evidence>